<feature type="domain" description="Terpene synthase N-terminal" evidence="4">
    <location>
        <begin position="42"/>
        <end position="197"/>
    </location>
</feature>
<dbReference type="SFLD" id="SFLDG01019">
    <property type="entry name" value="Terpene_Cyclase_Like_1_C_Termi"/>
    <property type="match status" value="1"/>
</dbReference>
<dbReference type="InterPro" id="IPR036965">
    <property type="entry name" value="Terpene_synth_N_sf"/>
</dbReference>
<dbReference type="InterPro" id="IPR044814">
    <property type="entry name" value="Terpene_cyclase_plant_C1"/>
</dbReference>
<dbReference type="EMBL" id="JAUUTY010000005">
    <property type="protein sequence ID" value="KAK1629020.1"/>
    <property type="molecule type" value="Genomic_DNA"/>
</dbReference>
<dbReference type="PANTHER" id="PTHR31225:SF182">
    <property type="entry name" value="TERPENE SYNTHASE"/>
    <property type="match status" value="1"/>
</dbReference>
<evidence type="ECO:0000313" key="7">
    <source>
        <dbReference type="Proteomes" id="UP001231189"/>
    </source>
</evidence>
<dbReference type="AlphaFoldDB" id="A0AAD8RQ93"/>
<proteinExistence type="predicted"/>
<evidence type="ECO:0000259" key="4">
    <source>
        <dbReference type="Pfam" id="PF01397"/>
    </source>
</evidence>
<comment type="cofactor">
    <cofactor evidence="2">
        <name>Mg(2+)</name>
        <dbReference type="ChEBI" id="CHEBI:18420"/>
    </cofactor>
</comment>
<dbReference type="Gene3D" id="1.10.600.10">
    <property type="entry name" value="Farnesyl Diphosphate Synthase"/>
    <property type="match status" value="1"/>
</dbReference>
<dbReference type="PANTHER" id="PTHR31225">
    <property type="entry name" value="OS04G0344100 PROTEIN-RELATED"/>
    <property type="match status" value="1"/>
</dbReference>
<dbReference type="Gene3D" id="1.50.10.130">
    <property type="entry name" value="Terpene synthase, N-terminal domain"/>
    <property type="match status" value="1"/>
</dbReference>
<dbReference type="CDD" id="cd00684">
    <property type="entry name" value="Terpene_cyclase_plant_C1"/>
    <property type="match status" value="1"/>
</dbReference>
<dbReference type="SUPFAM" id="SSF48239">
    <property type="entry name" value="Terpenoid cyclases/Protein prenyltransferases"/>
    <property type="match status" value="1"/>
</dbReference>
<accession>A0AAD8RQ93</accession>
<comment type="caution">
    <text evidence="6">The sequence shown here is derived from an EMBL/GenBank/DDBJ whole genome shotgun (WGS) entry which is preliminary data.</text>
</comment>
<dbReference type="GO" id="GO:0000287">
    <property type="term" value="F:magnesium ion binding"/>
    <property type="evidence" value="ECO:0007669"/>
    <property type="project" value="InterPro"/>
</dbReference>
<dbReference type="SFLD" id="SFLDS00005">
    <property type="entry name" value="Isoprenoid_Synthase_Type_I"/>
    <property type="match status" value="1"/>
</dbReference>
<keyword evidence="3" id="KW-0479">Metal-binding</keyword>
<evidence type="ECO:0000256" key="3">
    <source>
        <dbReference type="ARBA" id="ARBA00022723"/>
    </source>
</evidence>
<dbReference type="InterPro" id="IPR050148">
    <property type="entry name" value="Terpene_synthase-like"/>
</dbReference>
<evidence type="ECO:0000256" key="2">
    <source>
        <dbReference type="ARBA" id="ARBA00001946"/>
    </source>
</evidence>
<name>A0AAD8RQ93_LOLMU</name>
<dbReference type="GO" id="GO:0016102">
    <property type="term" value="P:diterpenoid biosynthetic process"/>
    <property type="evidence" value="ECO:0007669"/>
    <property type="project" value="InterPro"/>
</dbReference>
<protein>
    <submittedName>
        <fullName evidence="6">Uncharacterized protein</fullName>
    </submittedName>
</protein>
<feature type="domain" description="Terpene synthase metal-binding" evidence="5">
    <location>
        <begin position="255"/>
        <end position="492"/>
    </location>
</feature>
<dbReference type="InterPro" id="IPR008930">
    <property type="entry name" value="Terpenoid_cyclase/PrenylTrfase"/>
</dbReference>
<dbReference type="InterPro" id="IPR034741">
    <property type="entry name" value="Terpene_cyclase-like_1_C"/>
</dbReference>
<evidence type="ECO:0000259" key="5">
    <source>
        <dbReference type="Pfam" id="PF03936"/>
    </source>
</evidence>
<dbReference type="GO" id="GO:0010333">
    <property type="term" value="F:terpene synthase activity"/>
    <property type="evidence" value="ECO:0007669"/>
    <property type="project" value="InterPro"/>
</dbReference>
<dbReference type="Pfam" id="PF03936">
    <property type="entry name" value="Terpene_synth_C"/>
    <property type="match status" value="1"/>
</dbReference>
<dbReference type="InterPro" id="IPR001906">
    <property type="entry name" value="Terpene_synth_N"/>
</dbReference>
<organism evidence="6 7">
    <name type="scientific">Lolium multiflorum</name>
    <name type="common">Italian ryegrass</name>
    <name type="synonym">Lolium perenne subsp. multiflorum</name>
    <dbReference type="NCBI Taxonomy" id="4521"/>
    <lineage>
        <taxon>Eukaryota</taxon>
        <taxon>Viridiplantae</taxon>
        <taxon>Streptophyta</taxon>
        <taxon>Embryophyta</taxon>
        <taxon>Tracheophyta</taxon>
        <taxon>Spermatophyta</taxon>
        <taxon>Magnoliopsida</taxon>
        <taxon>Liliopsida</taxon>
        <taxon>Poales</taxon>
        <taxon>Poaceae</taxon>
        <taxon>BOP clade</taxon>
        <taxon>Pooideae</taxon>
        <taxon>Poodae</taxon>
        <taxon>Poeae</taxon>
        <taxon>Poeae Chloroplast Group 2 (Poeae type)</taxon>
        <taxon>Loliodinae</taxon>
        <taxon>Loliinae</taxon>
        <taxon>Lolium</taxon>
    </lineage>
</organism>
<evidence type="ECO:0000256" key="1">
    <source>
        <dbReference type="ARBA" id="ARBA00001936"/>
    </source>
</evidence>
<keyword evidence="7" id="KW-1185">Reference proteome</keyword>
<reference evidence="6" key="1">
    <citation type="submission" date="2023-07" db="EMBL/GenBank/DDBJ databases">
        <title>A chromosome-level genome assembly of Lolium multiflorum.</title>
        <authorList>
            <person name="Chen Y."/>
            <person name="Copetti D."/>
            <person name="Kolliker R."/>
            <person name="Studer B."/>
        </authorList>
    </citation>
    <scope>NUCLEOTIDE SEQUENCE</scope>
    <source>
        <strain evidence="6">02402/16</strain>
        <tissue evidence="6">Leaf</tissue>
    </source>
</reference>
<dbReference type="InterPro" id="IPR005630">
    <property type="entry name" value="Terpene_synthase_metal-bd"/>
</dbReference>
<dbReference type="SUPFAM" id="SSF48576">
    <property type="entry name" value="Terpenoid synthases"/>
    <property type="match status" value="1"/>
</dbReference>
<sequence length="548" mass="63530">MHPGRERECLKILRRYMRGAVLVVLLRWVIAVDCLRDWFPMSEEWMTDRSNQLKEKVLGILEACTTIVDQLNLVDTLQHLSIDHHFKEQIVSILGNIHASESNSSNLHEVALRFRLLRQHGLWVSPDVFNKFKDEDGAFNVHISNDPRGLLSLYNASYLLTHGETGLEESILFARQNLESMESDLKPPLAEQVRRSLQLPLPKTLKRVEALHYMSEYKDEPMHNSSILELAKLDFNLLQRLHLKELKELSRWWRDLYKEVGLTYSRDRVVECYLWSYTAYYEQEYSRARIILAKIVAIIIMTDDTYDVRASLMECRQFNEAIQRWEESAISILPEYLKKFYLKLISTFKEFENELKQDEKYRVSFSIKAFQVLSINYLQEAEWSHHSYKPRFNDQVEVSSICSGAPLACVGLFVGMGDTATKEVLEWALSCTDAVKASAVVTRLMNDLASFKRGKNKNDVASSVECYISEHGVTGDVAIAKIGSMIEDAWKTTNQARFELAHLFHAVQRVANVSISMWFMYANQKDAFTFSNGLDMTIRRMFVNPIRF</sequence>
<evidence type="ECO:0000313" key="6">
    <source>
        <dbReference type="EMBL" id="KAK1629020.1"/>
    </source>
</evidence>
<dbReference type="Proteomes" id="UP001231189">
    <property type="component" value="Unassembled WGS sequence"/>
</dbReference>
<dbReference type="InterPro" id="IPR008949">
    <property type="entry name" value="Isoprenoid_synthase_dom_sf"/>
</dbReference>
<gene>
    <name evidence="6" type="ORF">QYE76_003335</name>
</gene>
<dbReference type="Pfam" id="PF01397">
    <property type="entry name" value="Terpene_synth"/>
    <property type="match status" value="1"/>
</dbReference>
<comment type="cofactor">
    <cofactor evidence="1">
        <name>Mn(2+)</name>
        <dbReference type="ChEBI" id="CHEBI:29035"/>
    </cofactor>
</comment>
<dbReference type="FunFam" id="1.10.600.10:FF:000007">
    <property type="entry name" value="Isoprene synthase, chloroplastic"/>
    <property type="match status" value="1"/>
</dbReference>